<gene>
    <name evidence="5" type="ORF">H2201_005158</name>
</gene>
<keyword evidence="2" id="KW-0456">Lyase</keyword>
<keyword evidence="6" id="KW-1185">Reference proteome</keyword>
<dbReference type="PANTHER" id="PTHR12935:SF0">
    <property type="entry name" value="GAMMA-GLUTAMYLCYCLOTRANSFERASE"/>
    <property type="match status" value="1"/>
</dbReference>
<accession>A0ABQ9NQX9</accession>
<evidence type="ECO:0000256" key="4">
    <source>
        <dbReference type="SAM" id="Phobius"/>
    </source>
</evidence>
<feature type="region of interest" description="Disordered" evidence="3">
    <location>
        <begin position="369"/>
        <end position="393"/>
    </location>
</feature>
<organism evidence="5 6">
    <name type="scientific">Coniosporium apollinis</name>
    <dbReference type="NCBI Taxonomy" id="61459"/>
    <lineage>
        <taxon>Eukaryota</taxon>
        <taxon>Fungi</taxon>
        <taxon>Dikarya</taxon>
        <taxon>Ascomycota</taxon>
        <taxon>Pezizomycotina</taxon>
        <taxon>Dothideomycetes</taxon>
        <taxon>Dothideomycetes incertae sedis</taxon>
        <taxon>Coniosporium</taxon>
    </lineage>
</organism>
<sequence length="413" mass="44978">MPTTTADDLASASSTRLRESLLSDLPSSVPSDPSNIPIASPSSAPRQRLPHLHPTRAALPEQQRGTVLYLAYGSNLCHETFQGKRGIRPLSAINVQVPGLRLTFDLPGLPYAEPCFANSGWRDPGHPSVAEKRGEQDEKTPLLRSGEGEITAAGDAATEAEVRKGGYNKDSWTKGLIGIVYEVTPEDYTHIIATEGGGSSYTDILIPCHPLPTLASGAPDPDAPVPDVPSSPSFVAHTLFAPRLPDGAPEEGGGVRRPDPSYAQPSARYLKLITDGAREHDLPLEYQTWLSTLQPYTITSNKQRLGAYVFLTLWMPFIMFVFGLQKVWQDEKGRSPGWLRALTGAIFRGVWASYDGFFKGLFGDGERTVEGDGDGDGDEGRGRKRCADRRSHGGNGWRGWLGWRREEVGVEKC</sequence>
<evidence type="ECO:0000313" key="6">
    <source>
        <dbReference type="Proteomes" id="UP001172684"/>
    </source>
</evidence>
<keyword evidence="4" id="KW-0472">Membrane</keyword>
<reference evidence="5" key="1">
    <citation type="submission" date="2022-10" db="EMBL/GenBank/DDBJ databases">
        <title>Culturing micro-colonial fungi from biological soil crusts in the Mojave desert and describing Neophaeococcomyces mojavensis, and introducing the new genera and species Taxawa tesnikishii.</title>
        <authorList>
            <person name="Kurbessoian T."/>
            <person name="Stajich J.E."/>
        </authorList>
    </citation>
    <scope>NUCLEOTIDE SEQUENCE</scope>
    <source>
        <strain evidence="5">TK_1</strain>
    </source>
</reference>
<feature type="compositionally biased region" description="Basic and acidic residues" evidence="3">
    <location>
        <begin position="123"/>
        <end position="141"/>
    </location>
</feature>
<dbReference type="PANTHER" id="PTHR12935">
    <property type="entry name" value="GAMMA-GLUTAMYLCYCLOTRANSFERASE"/>
    <property type="match status" value="1"/>
</dbReference>
<evidence type="ECO:0000313" key="5">
    <source>
        <dbReference type="EMBL" id="KAJ9664644.1"/>
    </source>
</evidence>
<evidence type="ECO:0000256" key="1">
    <source>
        <dbReference type="ARBA" id="ARBA00012346"/>
    </source>
</evidence>
<protein>
    <recommendedName>
        <fullName evidence="1">gamma-glutamylcyclotransferase</fullName>
        <ecNumber evidence="1">4.3.2.9</ecNumber>
    </recommendedName>
</protein>
<dbReference type="Gene3D" id="3.10.490.10">
    <property type="entry name" value="Gamma-glutamyl cyclotransferase-like"/>
    <property type="match status" value="1"/>
</dbReference>
<feature type="region of interest" description="Disordered" evidence="3">
    <location>
        <begin position="1"/>
        <end position="49"/>
    </location>
</feature>
<comment type="caution">
    <text evidence="5">The sequence shown here is derived from an EMBL/GenBank/DDBJ whole genome shotgun (WGS) entry which is preliminary data.</text>
</comment>
<feature type="compositionally biased region" description="Low complexity" evidence="3">
    <location>
        <begin position="22"/>
        <end position="45"/>
    </location>
</feature>
<evidence type="ECO:0000256" key="3">
    <source>
        <dbReference type="SAM" id="MobiDB-lite"/>
    </source>
</evidence>
<dbReference type="Proteomes" id="UP001172684">
    <property type="component" value="Unassembled WGS sequence"/>
</dbReference>
<name>A0ABQ9NQX9_9PEZI</name>
<dbReference type="InterPro" id="IPR017939">
    <property type="entry name" value="G-Glutamylcylcotransferase"/>
</dbReference>
<proteinExistence type="predicted"/>
<keyword evidence="4" id="KW-1133">Transmembrane helix</keyword>
<evidence type="ECO:0000256" key="2">
    <source>
        <dbReference type="ARBA" id="ARBA00023239"/>
    </source>
</evidence>
<feature type="transmembrane region" description="Helical" evidence="4">
    <location>
        <begin position="305"/>
        <end position="324"/>
    </location>
</feature>
<feature type="compositionally biased region" description="Polar residues" evidence="3">
    <location>
        <begin position="1"/>
        <end position="15"/>
    </location>
</feature>
<feature type="region of interest" description="Disordered" evidence="3">
    <location>
        <begin position="120"/>
        <end position="147"/>
    </location>
</feature>
<dbReference type="EMBL" id="JAPDRL010000036">
    <property type="protein sequence ID" value="KAJ9664644.1"/>
    <property type="molecule type" value="Genomic_DNA"/>
</dbReference>
<dbReference type="EC" id="4.3.2.9" evidence="1"/>
<keyword evidence="4" id="KW-0812">Transmembrane</keyword>